<organism evidence="1 2">
    <name type="scientific">Chelativorans salis</name>
    <dbReference type="NCBI Taxonomy" id="2978478"/>
    <lineage>
        <taxon>Bacteria</taxon>
        <taxon>Pseudomonadati</taxon>
        <taxon>Pseudomonadota</taxon>
        <taxon>Alphaproteobacteria</taxon>
        <taxon>Hyphomicrobiales</taxon>
        <taxon>Phyllobacteriaceae</taxon>
        <taxon>Chelativorans</taxon>
    </lineage>
</organism>
<dbReference type="PANTHER" id="PTHR34129:SF1">
    <property type="entry name" value="DUF952 DOMAIN-CONTAINING PROTEIN"/>
    <property type="match status" value="1"/>
</dbReference>
<evidence type="ECO:0000313" key="1">
    <source>
        <dbReference type="EMBL" id="MCT7378596.1"/>
    </source>
</evidence>
<protein>
    <submittedName>
        <fullName evidence="1">DUF952 domain-containing protein</fullName>
    </submittedName>
</protein>
<comment type="caution">
    <text evidence="1">The sequence shown here is derived from an EMBL/GenBank/DDBJ whole genome shotgun (WGS) entry which is preliminary data.</text>
</comment>
<reference evidence="1 2" key="1">
    <citation type="submission" date="2022-09" db="EMBL/GenBank/DDBJ databases">
        <title>Chelativorans salina sp. nov., a novel slightly halophilic bacterium isolated from a saline lake sediment enrichment.</title>
        <authorList>
            <person name="Gao L."/>
            <person name="Fang B.-Z."/>
            <person name="Li W.-J."/>
        </authorList>
    </citation>
    <scope>NUCLEOTIDE SEQUENCE [LARGE SCALE GENOMIC DNA]</scope>
    <source>
        <strain evidence="1 2">EGI FJ00035</strain>
    </source>
</reference>
<name>A0ABT2LVN4_9HYPH</name>
<gene>
    <name evidence="1" type="ORF">N5A92_26645</name>
</gene>
<proteinExistence type="predicted"/>
<dbReference type="EMBL" id="JAOCZP010000015">
    <property type="protein sequence ID" value="MCT7378596.1"/>
    <property type="molecule type" value="Genomic_DNA"/>
</dbReference>
<dbReference type="InterPro" id="IPR009297">
    <property type="entry name" value="DUF952"/>
</dbReference>
<dbReference type="PANTHER" id="PTHR34129">
    <property type="entry name" value="BLR1139 PROTEIN"/>
    <property type="match status" value="1"/>
</dbReference>
<evidence type="ECO:0000313" key="2">
    <source>
        <dbReference type="Proteomes" id="UP001320831"/>
    </source>
</evidence>
<dbReference type="Gene3D" id="3.20.170.20">
    <property type="entry name" value="Protein of unknown function DUF952"/>
    <property type="match status" value="1"/>
</dbReference>
<dbReference type="SUPFAM" id="SSF56399">
    <property type="entry name" value="ADP-ribosylation"/>
    <property type="match status" value="1"/>
</dbReference>
<dbReference type="RefSeq" id="WP_260907609.1">
    <property type="nucleotide sequence ID" value="NZ_JAOCZP010000015.1"/>
</dbReference>
<dbReference type="Proteomes" id="UP001320831">
    <property type="component" value="Unassembled WGS sequence"/>
</dbReference>
<sequence length="115" mass="12773">MAKLIYKICPAALWRQAERDGVFTGAPIDHADGFIHFSTDSQLRETAEKHFTGQDDLVLIAVDETALGEALRYEISRGGQPFPHLYASLALSDVRWVRPMPLGDDGRHQFPPLAA</sequence>
<dbReference type="Pfam" id="PF06108">
    <property type="entry name" value="DUF952"/>
    <property type="match status" value="1"/>
</dbReference>
<accession>A0ABT2LVN4</accession>
<keyword evidence="2" id="KW-1185">Reference proteome</keyword>